<evidence type="ECO:0000313" key="3">
    <source>
        <dbReference type="Proteomes" id="UP000771797"/>
    </source>
</evidence>
<dbReference type="EMBL" id="AQPF01000023">
    <property type="protein sequence ID" value="KAF0804910.1"/>
    <property type="molecule type" value="Genomic_DNA"/>
</dbReference>
<name>A0ABQ6Y6C9_9GAMM</name>
<proteinExistence type="predicted"/>
<evidence type="ECO:0000313" key="2">
    <source>
        <dbReference type="EMBL" id="KAF0804910.1"/>
    </source>
</evidence>
<feature type="transmembrane region" description="Helical" evidence="1">
    <location>
        <begin position="44"/>
        <end position="62"/>
    </location>
</feature>
<comment type="caution">
    <text evidence="2">The sequence shown here is derived from an EMBL/GenBank/DDBJ whole genome shotgun (WGS) entry which is preliminary data.</text>
</comment>
<sequence>MLWLTILCVVLWFLLGESTRALLLAGERLYRPGKEAVCHKIPRIVYWIVAPFLMLWMLGGAVNGRS</sequence>
<keyword evidence="1" id="KW-0472">Membrane</keyword>
<evidence type="ECO:0000256" key="1">
    <source>
        <dbReference type="SAM" id="Phobius"/>
    </source>
</evidence>
<protein>
    <submittedName>
        <fullName evidence="2">Uncharacterized protein</fullName>
    </submittedName>
</protein>
<gene>
    <name evidence="2" type="ORF">A6D6_02674</name>
</gene>
<keyword evidence="1" id="KW-0812">Transmembrane</keyword>
<dbReference type="Proteomes" id="UP000771797">
    <property type="component" value="Unassembled WGS sequence"/>
</dbReference>
<keyword evidence="1" id="KW-1133">Transmembrane helix</keyword>
<reference evidence="2 3" key="1">
    <citation type="submission" date="2012-09" db="EMBL/GenBank/DDBJ databases">
        <title>Genome Sequence of alkane-degrading Bacterium Alcanivorax sp. 6-D-6.</title>
        <authorList>
            <person name="Lai Q."/>
            <person name="Shao Z."/>
        </authorList>
    </citation>
    <scope>NUCLEOTIDE SEQUENCE [LARGE SCALE GENOMIC DNA]</scope>
    <source>
        <strain evidence="2 3">6-D-6</strain>
    </source>
</reference>
<accession>A0ABQ6Y6C9</accession>
<organism evidence="2 3">
    <name type="scientific">Alcanivorax xiamenensis</name>
    <dbReference type="NCBI Taxonomy" id="1177156"/>
    <lineage>
        <taxon>Bacteria</taxon>
        <taxon>Pseudomonadati</taxon>
        <taxon>Pseudomonadota</taxon>
        <taxon>Gammaproteobacteria</taxon>
        <taxon>Oceanospirillales</taxon>
        <taxon>Alcanivoracaceae</taxon>
        <taxon>Alcanivorax</taxon>
    </lineage>
</organism>
<keyword evidence="3" id="KW-1185">Reference proteome</keyword>